<sequence length="567" mass="67338">MKTQLISKFDLKYYMLFIIVFIGITISSCSNFLKKEQQLTPIYLYYNPLDIDDNVYLKFPLFNNYPNERYKYGVRGPVYEVVYSHTNQYTGIESITKKYSFLGWGDILMFFNDRIFSYTYNDELYITDITELERNATPRRKVAELEYKDGKLTEYQVSNYDNTDYRYEYHPNGMTKTITGSDYWDKSKELFEFNDKGQLTKMVVNDSSNPFMEGLHYHKKFPSISYFKYTNDLCSEKIEKIIFKDYNNNIDTLICKSSFVYNKYGDVISWIYDGECVADGGNTYDFMHTRTTINFEYVYDNYGNWTTMKVILPDDFARYHYLFKYYQINTGHTYISTQKTPDIKPGEKAIVVFDRQLGYYDSDIEKPKVESSKEVEKPLHKFTAIQGNGLYGKVKTVTGDSYEIDFDEYGNTIAEGREYRLKENFEYQDNETYTRDGVGPFKITCENNTRKEVCEEMGLITEYEFDKYGRVIRHRYSVGMSINEEHFTYDGKNKFPESMIIRGGDEIGEYKNTYHYKYLEKDKKGNWTKRNVICINEYTEYGINGKNNTTTRKFPEEVESRKIVYYK</sequence>
<proteinExistence type="predicted"/>
<gene>
    <name evidence="2" type="ORF">H9777_13425</name>
</gene>
<accession>A0A948WY46</accession>
<reference evidence="2" key="1">
    <citation type="journal article" date="2021" name="PeerJ">
        <title>Extensive microbial diversity within the chicken gut microbiome revealed by metagenomics and culture.</title>
        <authorList>
            <person name="Gilroy R."/>
            <person name="Ravi A."/>
            <person name="Getino M."/>
            <person name="Pursley I."/>
            <person name="Horton D.L."/>
            <person name="Alikhan N.F."/>
            <person name="Baker D."/>
            <person name="Gharbi K."/>
            <person name="Hall N."/>
            <person name="Watson M."/>
            <person name="Adriaenssens E.M."/>
            <person name="Foster-Nyarko E."/>
            <person name="Jarju S."/>
            <person name="Secka A."/>
            <person name="Antonio M."/>
            <person name="Oren A."/>
            <person name="Chaudhuri R.R."/>
            <person name="La Ragione R."/>
            <person name="Hildebrand F."/>
            <person name="Pallen M.J."/>
        </authorList>
    </citation>
    <scope>NUCLEOTIDE SEQUENCE</scope>
    <source>
        <strain evidence="2">G4-2901</strain>
    </source>
</reference>
<name>A0A948WY46_9BACT</name>
<dbReference type="Proteomes" id="UP000783796">
    <property type="component" value="Unassembled WGS sequence"/>
</dbReference>
<keyword evidence="1" id="KW-0812">Transmembrane</keyword>
<protein>
    <submittedName>
        <fullName evidence="2">Uncharacterized protein</fullName>
    </submittedName>
</protein>
<organism evidence="2 3">
    <name type="scientific">Candidatus Phocaeicola faecigallinarum</name>
    <dbReference type="NCBI Taxonomy" id="2838732"/>
    <lineage>
        <taxon>Bacteria</taxon>
        <taxon>Pseudomonadati</taxon>
        <taxon>Bacteroidota</taxon>
        <taxon>Bacteroidia</taxon>
        <taxon>Bacteroidales</taxon>
        <taxon>Bacteroidaceae</taxon>
        <taxon>Phocaeicola</taxon>
    </lineage>
</organism>
<evidence type="ECO:0000256" key="1">
    <source>
        <dbReference type="SAM" id="Phobius"/>
    </source>
</evidence>
<reference evidence="2" key="2">
    <citation type="submission" date="2021-04" db="EMBL/GenBank/DDBJ databases">
        <authorList>
            <person name="Gilroy R."/>
        </authorList>
    </citation>
    <scope>NUCLEOTIDE SEQUENCE</scope>
    <source>
        <strain evidence="2">G4-2901</strain>
    </source>
</reference>
<keyword evidence="1" id="KW-1133">Transmembrane helix</keyword>
<feature type="transmembrane region" description="Helical" evidence="1">
    <location>
        <begin position="12"/>
        <end position="33"/>
    </location>
</feature>
<evidence type="ECO:0000313" key="3">
    <source>
        <dbReference type="Proteomes" id="UP000783796"/>
    </source>
</evidence>
<comment type="caution">
    <text evidence="2">The sequence shown here is derived from an EMBL/GenBank/DDBJ whole genome shotgun (WGS) entry which is preliminary data.</text>
</comment>
<dbReference type="AlphaFoldDB" id="A0A948WY46"/>
<evidence type="ECO:0000313" key="2">
    <source>
        <dbReference type="EMBL" id="MBU3839279.1"/>
    </source>
</evidence>
<dbReference type="EMBL" id="JAHLFW010000110">
    <property type="protein sequence ID" value="MBU3839279.1"/>
    <property type="molecule type" value="Genomic_DNA"/>
</dbReference>
<keyword evidence="1" id="KW-0472">Membrane</keyword>
<dbReference type="PROSITE" id="PS51257">
    <property type="entry name" value="PROKAR_LIPOPROTEIN"/>
    <property type="match status" value="1"/>
</dbReference>